<dbReference type="EMBL" id="JBHUME010000019">
    <property type="protein sequence ID" value="MFD2615556.1"/>
    <property type="molecule type" value="Genomic_DNA"/>
</dbReference>
<dbReference type="RefSeq" id="WP_377607535.1">
    <property type="nucleotide sequence ID" value="NZ_JBHUME010000019.1"/>
</dbReference>
<keyword evidence="4" id="KW-0143">Chaperone</keyword>
<evidence type="ECO:0000313" key="5">
    <source>
        <dbReference type="EMBL" id="MFD2615556.1"/>
    </source>
</evidence>
<reference evidence="6" key="1">
    <citation type="journal article" date="2019" name="Int. J. Syst. Evol. Microbiol.">
        <title>The Global Catalogue of Microorganisms (GCM) 10K type strain sequencing project: providing services to taxonomists for standard genome sequencing and annotation.</title>
        <authorList>
            <consortium name="The Broad Institute Genomics Platform"/>
            <consortium name="The Broad Institute Genome Sequencing Center for Infectious Disease"/>
            <person name="Wu L."/>
            <person name="Ma J."/>
        </authorList>
    </citation>
    <scope>NUCLEOTIDE SEQUENCE [LARGE SCALE GENOMIC DNA]</scope>
    <source>
        <strain evidence="6">KCTC 3950</strain>
    </source>
</reference>
<gene>
    <name evidence="4 5" type="primary">fliW</name>
    <name evidence="5" type="ORF">ACFSUF_24415</name>
</gene>
<keyword evidence="2 4" id="KW-1005">Bacterial flagellum biogenesis</keyword>
<keyword evidence="1 4" id="KW-0963">Cytoplasm</keyword>
<dbReference type="SUPFAM" id="SSF141457">
    <property type="entry name" value="BH3618-like"/>
    <property type="match status" value="1"/>
</dbReference>
<proteinExistence type="inferred from homology"/>
<comment type="caution">
    <text evidence="5">The sequence shown here is derived from an EMBL/GenBank/DDBJ whole genome shotgun (WGS) entry which is preliminary data.</text>
</comment>
<comment type="subcellular location">
    <subcellularLocation>
        <location evidence="4">Cytoplasm</location>
    </subcellularLocation>
</comment>
<keyword evidence="5" id="KW-0969">Cilium</keyword>
<keyword evidence="5" id="KW-0966">Cell projection</keyword>
<accession>A0ABW5PKV8</accession>
<dbReference type="Proteomes" id="UP001597541">
    <property type="component" value="Unassembled WGS sequence"/>
</dbReference>
<dbReference type="PANTHER" id="PTHR39190">
    <property type="entry name" value="FLAGELLAR ASSEMBLY FACTOR FLIW"/>
    <property type="match status" value="1"/>
</dbReference>
<dbReference type="HAMAP" id="MF_01185">
    <property type="entry name" value="FliW"/>
    <property type="match status" value="1"/>
</dbReference>
<sequence>MKLETKYLGEVEVQEQDIITFNEGIPGFKEYRQYVILQVDESVSIYYLQSVDTSELSFVITNPFVFYPEYELEIPQDVLEQLRIEKTEEVAIYTILTIKETLKTATVNLLAPLIINLSNRQAKQVVLINTEYETKHSLIGSA</sequence>
<protein>
    <recommendedName>
        <fullName evidence="4">Flagellar assembly factor FliW</fullName>
    </recommendedName>
</protein>
<keyword evidence="5" id="KW-0282">Flagellum</keyword>
<name>A0ABW5PKV8_9BACL</name>
<dbReference type="PANTHER" id="PTHR39190:SF1">
    <property type="entry name" value="FLAGELLAR ASSEMBLY FACTOR FLIW"/>
    <property type="match status" value="1"/>
</dbReference>
<comment type="similarity">
    <text evidence="4">Belongs to the FliW family.</text>
</comment>
<dbReference type="NCBIfam" id="NF009793">
    <property type="entry name" value="PRK13285.1-1"/>
    <property type="match status" value="1"/>
</dbReference>
<dbReference type="InterPro" id="IPR024046">
    <property type="entry name" value="Flagellar_assmbl_FliW_dom_sf"/>
</dbReference>
<comment type="function">
    <text evidence="4">Acts as an anti-CsrA protein, binds CsrA and prevents it from repressing translation of its target genes, one of which is flagellin. Binds to flagellin and participates in the assembly of the flagellum.</text>
</comment>
<evidence type="ECO:0000256" key="2">
    <source>
        <dbReference type="ARBA" id="ARBA00022795"/>
    </source>
</evidence>
<dbReference type="Gene3D" id="2.30.290.10">
    <property type="entry name" value="BH3618-like"/>
    <property type="match status" value="1"/>
</dbReference>
<keyword evidence="6" id="KW-1185">Reference proteome</keyword>
<evidence type="ECO:0000256" key="1">
    <source>
        <dbReference type="ARBA" id="ARBA00022490"/>
    </source>
</evidence>
<dbReference type="Pfam" id="PF02623">
    <property type="entry name" value="FliW"/>
    <property type="match status" value="1"/>
</dbReference>
<evidence type="ECO:0000313" key="6">
    <source>
        <dbReference type="Proteomes" id="UP001597541"/>
    </source>
</evidence>
<dbReference type="InterPro" id="IPR003775">
    <property type="entry name" value="Flagellar_assembly_factor_FliW"/>
</dbReference>
<evidence type="ECO:0000256" key="4">
    <source>
        <dbReference type="HAMAP-Rule" id="MF_01185"/>
    </source>
</evidence>
<comment type="subunit">
    <text evidence="4">Interacts with translational regulator CsrA and flagellin(s).</text>
</comment>
<organism evidence="5 6">
    <name type="scientific">Paenibacillus gansuensis</name>
    <dbReference type="NCBI Taxonomy" id="306542"/>
    <lineage>
        <taxon>Bacteria</taxon>
        <taxon>Bacillati</taxon>
        <taxon>Bacillota</taxon>
        <taxon>Bacilli</taxon>
        <taxon>Bacillales</taxon>
        <taxon>Paenibacillaceae</taxon>
        <taxon>Paenibacillus</taxon>
    </lineage>
</organism>
<evidence type="ECO:0000256" key="3">
    <source>
        <dbReference type="ARBA" id="ARBA00022845"/>
    </source>
</evidence>
<keyword evidence="3 4" id="KW-0810">Translation regulation</keyword>